<dbReference type="EMBL" id="PYGE01000016">
    <property type="protein sequence ID" value="PSL00386.1"/>
    <property type="molecule type" value="Genomic_DNA"/>
</dbReference>
<gene>
    <name evidence="10" type="ORF">CLV30_11646</name>
</gene>
<comment type="similarity">
    <text evidence="1">Belongs to the IlvD/Edd family.</text>
</comment>
<dbReference type="GO" id="GO:0016836">
    <property type="term" value="F:hydro-lyase activity"/>
    <property type="evidence" value="ECO:0007669"/>
    <property type="project" value="UniProtKB-ARBA"/>
</dbReference>
<protein>
    <submittedName>
        <fullName evidence="10">Dihydroxy-acid dehydratase</fullName>
    </submittedName>
</protein>
<dbReference type="InterPro" id="IPR020558">
    <property type="entry name" value="DiOHA_6PGluconate_deHydtase_CS"/>
</dbReference>
<dbReference type="FunFam" id="3.50.30.80:FF:000001">
    <property type="entry name" value="Dihydroxy-acid dehydratase"/>
    <property type="match status" value="1"/>
</dbReference>
<keyword evidence="6" id="KW-0456">Lyase</keyword>
<evidence type="ECO:0000313" key="10">
    <source>
        <dbReference type="EMBL" id="PSL00386.1"/>
    </source>
</evidence>
<dbReference type="Gene3D" id="3.50.30.80">
    <property type="entry name" value="IlvD/EDD C-terminal domain-like"/>
    <property type="match status" value="1"/>
</dbReference>
<feature type="domain" description="Dihydroxy-acid/6-phosphogluconate dehydratase C-terminal" evidence="9">
    <location>
        <begin position="367"/>
        <end position="562"/>
    </location>
</feature>
<dbReference type="NCBIfam" id="NF004784">
    <property type="entry name" value="PRK06131.1"/>
    <property type="match status" value="1"/>
</dbReference>
<comment type="caution">
    <text evidence="10">The sequence shown here is derived from an EMBL/GenBank/DDBJ whole genome shotgun (WGS) entry which is preliminary data.</text>
</comment>
<keyword evidence="7" id="KW-0028">Amino-acid biosynthesis</keyword>
<keyword evidence="3" id="KW-0479">Metal-binding</keyword>
<keyword evidence="2" id="KW-0001">2Fe-2S</keyword>
<dbReference type="PROSITE" id="PS00886">
    <property type="entry name" value="ILVD_EDD_1"/>
    <property type="match status" value="1"/>
</dbReference>
<evidence type="ECO:0000256" key="1">
    <source>
        <dbReference type="ARBA" id="ARBA00006486"/>
    </source>
</evidence>
<dbReference type="InterPro" id="IPR000581">
    <property type="entry name" value="ILV_EDD_N"/>
</dbReference>
<dbReference type="Pfam" id="PF00920">
    <property type="entry name" value="ILVD_EDD_N"/>
    <property type="match status" value="1"/>
</dbReference>
<dbReference type="InterPro" id="IPR056740">
    <property type="entry name" value="ILV_EDD_C"/>
</dbReference>
<evidence type="ECO:0000259" key="8">
    <source>
        <dbReference type="Pfam" id="PF00920"/>
    </source>
</evidence>
<dbReference type="Pfam" id="PF24877">
    <property type="entry name" value="ILV_EDD_C"/>
    <property type="match status" value="1"/>
</dbReference>
<reference evidence="10 11" key="1">
    <citation type="submission" date="2018-03" db="EMBL/GenBank/DDBJ databases">
        <title>Genomic Encyclopedia of Archaeal and Bacterial Type Strains, Phase II (KMG-II): from individual species to whole genera.</title>
        <authorList>
            <person name="Goeker M."/>
        </authorList>
    </citation>
    <scope>NUCLEOTIDE SEQUENCE [LARGE SCALE GENOMIC DNA]</scope>
    <source>
        <strain evidence="10 11">DSM 45211</strain>
    </source>
</reference>
<evidence type="ECO:0000256" key="5">
    <source>
        <dbReference type="ARBA" id="ARBA00023014"/>
    </source>
</evidence>
<evidence type="ECO:0000256" key="2">
    <source>
        <dbReference type="ARBA" id="ARBA00022714"/>
    </source>
</evidence>
<evidence type="ECO:0000256" key="7">
    <source>
        <dbReference type="ARBA" id="ARBA00023304"/>
    </source>
</evidence>
<proteinExistence type="inferred from homology"/>
<keyword evidence="11" id="KW-1185">Reference proteome</keyword>
<dbReference type="PANTHER" id="PTHR43183">
    <property type="entry name" value="HYPOTHETICAL DIHYDROXYACID DEHYDRATASE (EUROFUNG)-RELATED"/>
    <property type="match status" value="1"/>
</dbReference>
<feature type="domain" description="Dihydroxy-acid/6-phosphogluconate dehydratase N-terminal" evidence="8">
    <location>
        <begin position="46"/>
        <end position="357"/>
    </location>
</feature>
<dbReference type="SUPFAM" id="SSF143975">
    <property type="entry name" value="IlvD/EDD N-terminal domain-like"/>
    <property type="match status" value="1"/>
</dbReference>
<evidence type="ECO:0000313" key="11">
    <source>
        <dbReference type="Proteomes" id="UP000243528"/>
    </source>
</evidence>
<dbReference type="InterPro" id="IPR037237">
    <property type="entry name" value="IlvD/EDD_N"/>
</dbReference>
<evidence type="ECO:0000256" key="3">
    <source>
        <dbReference type="ARBA" id="ARBA00022723"/>
    </source>
</evidence>
<keyword evidence="7" id="KW-0100">Branched-chain amino acid biosynthesis</keyword>
<name>A0A2P8DT44_9ACTN</name>
<dbReference type="RefSeq" id="WP_106538821.1">
    <property type="nucleotide sequence ID" value="NZ_PYGE01000016.1"/>
</dbReference>
<accession>A0A2P8DT44</accession>
<sequence length="580" mass="61473">MTPTDDGATGAALRSSAWFADRGKNGFIARSHLRAAGLTDEAFDGRPAVAIVNSWSDLTPCHSHMRGLAEAVRRGVLAAGGVPFEVPTMSLGEPFMRPTTMLYRNLMSMDVEETLRANPVDAAVLLGGCDKTTPAQLMGACSVDVPTLVVTGGPMVSGSFRGRTIGSGTDLWRFSEDVRAGRMSEAEFAEAESCIHRSAGHCMTMGTASTMACLTEALGMQLSGGAAVGAVDSGRARVAERSGRRAVEMAAAGPSPSTILTRQAFENAIRVNAAVGGSTNAVLHLLAVAGRVGVRLDLDDVDRLARDTPLLVDLKPSGRFLMSEFADAGGLPAVLRELWPMLHTDALTVDGTTVGENVRHAGRYLPEVIRGRDDPVLPPDSGTAVLRGSLCPRGAVIKQSAASPALMRHRGRAVVFDDVETYQKAAEDPALDVTADSVLVVRNAGPRGYPGMPEIGNLPIPVRLLEEGVTDMVRISDARMSGTSYGTVVLHVAPESAVGGPLALVRDGDPVVLDVPARRLDLDVDDAELEHRRREWSPPTPRHDRGYSRMHVEHVLQADQGADLDFLVGASGHDVPRTPF</sequence>
<dbReference type="AlphaFoldDB" id="A0A2P8DT44"/>
<dbReference type="InterPro" id="IPR042096">
    <property type="entry name" value="Dihydro-acid_dehy_C"/>
</dbReference>
<dbReference type="PANTHER" id="PTHR43183:SF1">
    <property type="entry name" value="HYPOTHETICAL DIHYDROXY-ACID DEHYDRATASE (EUROFUNG)-RELATED"/>
    <property type="match status" value="1"/>
</dbReference>
<dbReference type="NCBIfam" id="NF009560">
    <property type="entry name" value="PRK13017.1"/>
    <property type="match status" value="1"/>
</dbReference>
<dbReference type="Proteomes" id="UP000243528">
    <property type="component" value="Unassembled WGS sequence"/>
</dbReference>
<evidence type="ECO:0000256" key="6">
    <source>
        <dbReference type="ARBA" id="ARBA00023239"/>
    </source>
</evidence>
<dbReference type="OrthoDB" id="9807077at2"/>
<organism evidence="10 11">
    <name type="scientific">Haloactinopolyspora alba</name>
    <dbReference type="NCBI Taxonomy" id="648780"/>
    <lineage>
        <taxon>Bacteria</taxon>
        <taxon>Bacillati</taxon>
        <taxon>Actinomycetota</taxon>
        <taxon>Actinomycetes</taxon>
        <taxon>Jiangellales</taxon>
        <taxon>Jiangellaceae</taxon>
        <taxon>Haloactinopolyspora</taxon>
    </lineage>
</organism>
<evidence type="ECO:0000256" key="4">
    <source>
        <dbReference type="ARBA" id="ARBA00023004"/>
    </source>
</evidence>
<keyword evidence="5" id="KW-0411">Iron-sulfur</keyword>
<keyword evidence="4" id="KW-0408">Iron</keyword>
<dbReference type="SUPFAM" id="SSF52016">
    <property type="entry name" value="LeuD/IlvD-like"/>
    <property type="match status" value="1"/>
</dbReference>
<dbReference type="InterPro" id="IPR052352">
    <property type="entry name" value="Sugar_Degrad_Dehydratases"/>
</dbReference>
<dbReference type="GO" id="GO:0051537">
    <property type="term" value="F:2 iron, 2 sulfur cluster binding"/>
    <property type="evidence" value="ECO:0007669"/>
    <property type="project" value="UniProtKB-KW"/>
</dbReference>
<evidence type="ECO:0000259" key="9">
    <source>
        <dbReference type="Pfam" id="PF24877"/>
    </source>
</evidence>
<dbReference type="GO" id="GO:0009082">
    <property type="term" value="P:branched-chain amino acid biosynthetic process"/>
    <property type="evidence" value="ECO:0007669"/>
    <property type="project" value="UniProtKB-KW"/>
</dbReference>
<dbReference type="GO" id="GO:0046872">
    <property type="term" value="F:metal ion binding"/>
    <property type="evidence" value="ECO:0007669"/>
    <property type="project" value="UniProtKB-KW"/>
</dbReference>